<dbReference type="Pfam" id="PF12705">
    <property type="entry name" value="PDDEXK_1"/>
    <property type="match status" value="1"/>
</dbReference>
<dbReference type="InterPro" id="IPR011604">
    <property type="entry name" value="PDDEXK-like_dom_sf"/>
</dbReference>
<reference evidence="2" key="1">
    <citation type="submission" date="2018-05" db="EMBL/GenBank/DDBJ databases">
        <authorList>
            <person name="Lanie J.A."/>
            <person name="Ng W.-L."/>
            <person name="Kazmierczak K.M."/>
            <person name="Andrzejewski T.M."/>
            <person name="Davidsen T.M."/>
            <person name="Wayne K.J."/>
            <person name="Tettelin H."/>
            <person name="Glass J.I."/>
            <person name="Rusch D."/>
            <person name="Podicherti R."/>
            <person name="Tsui H.-C.T."/>
            <person name="Winkler M.E."/>
        </authorList>
    </citation>
    <scope>NUCLEOTIDE SEQUENCE</scope>
</reference>
<dbReference type="SUPFAM" id="SSF52980">
    <property type="entry name" value="Restriction endonuclease-like"/>
    <property type="match status" value="1"/>
</dbReference>
<dbReference type="PANTHER" id="PTHR31340">
    <property type="entry name" value="MITOCHONDRIAL GENOME MAINTENANCE EXONUCLEASE 1"/>
    <property type="match status" value="1"/>
</dbReference>
<dbReference type="AlphaFoldDB" id="A0A381TVY6"/>
<name>A0A381TVY6_9ZZZZ</name>
<organism evidence="2">
    <name type="scientific">marine metagenome</name>
    <dbReference type="NCBI Taxonomy" id="408172"/>
    <lineage>
        <taxon>unclassified sequences</taxon>
        <taxon>metagenomes</taxon>
        <taxon>ecological metagenomes</taxon>
    </lineage>
</organism>
<dbReference type="InterPro" id="IPR038726">
    <property type="entry name" value="PDDEXK_AddAB-type"/>
</dbReference>
<evidence type="ECO:0000313" key="2">
    <source>
        <dbReference type="EMBL" id="SVA20205.1"/>
    </source>
</evidence>
<evidence type="ECO:0000259" key="1">
    <source>
        <dbReference type="Pfam" id="PF12705"/>
    </source>
</evidence>
<dbReference type="Gene3D" id="3.90.320.10">
    <property type="match status" value="1"/>
</dbReference>
<proteinExistence type="predicted"/>
<feature type="domain" description="PD-(D/E)XK endonuclease-like" evidence="1">
    <location>
        <begin position="100"/>
        <end position="180"/>
    </location>
</feature>
<dbReference type="EMBL" id="UINC01005266">
    <property type="protein sequence ID" value="SVA20205.1"/>
    <property type="molecule type" value="Genomic_DNA"/>
</dbReference>
<gene>
    <name evidence="2" type="ORF">METZ01_LOCUS73059</name>
</gene>
<dbReference type="PANTHER" id="PTHR31340:SF3">
    <property type="entry name" value="MITOCHONDRIAL GENOME MAINTENANCE EXONUCLEASE 1"/>
    <property type="match status" value="1"/>
</dbReference>
<accession>A0A381TVY6</accession>
<protein>
    <recommendedName>
        <fullName evidence="1">PD-(D/E)XK endonuclease-like domain-containing protein</fullName>
    </recommendedName>
</protein>
<sequence>MIFQHDLVKLAELSVKTVESGRFYETPDGQSYPSVTTVTGLLSRDGIQAWRKRIGEKKADEISKAATMAGTRVHKLAEMYLRNEVFRQEDFFGEALPNVQRMFEQLEILLDKNVGVIKAIEAPLYSHSLRVGGRADLIAEWDGELSIIDFKTSKKLKRESWIEAYYMQSCAYARMFEELTNITVRKVVIAIAVDNHQSQVFTADSEDYIQEFIDLRKKYDLELHNH</sequence>
<dbReference type="InterPro" id="IPR011335">
    <property type="entry name" value="Restrct_endonuc-II-like"/>
</dbReference>